<dbReference type="InterPro" id="IPR029044">
    <property type="entry name" value="Nucleotide-diphossugar_trans"/>
</dbReference>
<dbReference type="PANTHER" id="PTHR43685:SF2">
    <property type="entry name" value="GLYCOSYLTRANSFERASE 2-LIKE DOMAIN-CONTAINING PROTEIN"/>
    <property type="match status" value="1"/>
</dbReference>
<dbReference type="OrthoDB" id="396512at2"/>
<keyword evidence="2" id="KW-0808">Transferase</keyword>
<dbReference type="Proteomes" id="UP000198642">
    <property type="component" value="Unassembled WGS sequence"/>
</dbReference>
<dbReference type="Gene3D" id="3.90.550.10">
    <property type="entry name" value="Spore Coat Polysaccharide Biosynthesis Protein SpsA, Chain A"/>
    <property type="match status" value="1"/>
</dbReference>
<dbReference type="SUPFAM" id="SSF53448">
    <property type="entry name" value="Nucleotide-diphospho-sugar transferases"/>
    <property type="match status" value="1"/>
</dbReference>
<dbReference type="InterPro" id="IPR050834">
    <property type="entry name" value="Glycosyltransf_2"/>
</dbReference>
<dbReference type="STRING" id="237679.SAMN04488072_106117"/>
<keyword evidence="3" id="KW-1185">Reference proteome</keyword>
<name>A0A1I0XXT0_9BACI</name>
<evidence type="ECO:0000313" key="3">
    <source>
        <dbReference type="Proteomes" id="UP000198642"/>
    </source>
</evidence>
<evidence type="ECO:0000313" key="2">
    <source>
        <dbReference type="EMBL" id="SFB05821.1"/>
    </source>
</evidence>
<protein>
    <submittedName>
        <fullName evidence="2">Glycosyl transferase family 2</fullName>
    </submittedName>
</protein>
<dbReference type="PANTHER" id="PTHR43685">
    <property type="entry name" value="GLYCOSYLTRANSFERASE"/>
    <property type="match status" value="1"/>
</dbReference>
<reference evidence="2 3" key="1">
    <citation type="submission" date="2016-10" db="EMBL/GenBank/DDBJ databases">
        <authorList>
            <person name="de Groot N.N."/>
        </authorList>
    </citation>
    <scope>NUCLEOTIDE SEQUENCE [LARGE SCALE GENOMIC DNA]</scope>
    <source>
        <strain evidence="2 3">CGMCC 1.3702</strain>
    </source>
</reference>
<dbReference type="CDD" id="cd00761">
    <property type="entry name" value="Glyco_tranf_GTA_type"/>
    <property type="match status" value="1"/>
</dbReference>
<dbReference type="EMBL" id="FOJW01000006">
    <property type="protein sequence ID" value="SFB05821.1"/>
    <property type="molecule type" value="Genomic_DNA"/>
</dbReference>
<dbReference type="RefSeq" id="WP_090236660.1">
    <property type="nucleotide sequence ID" value="NZ_FOJW01000006.1"/>
</dbReference>
<organism evidence="2 3">
    <name type="scientific">Lentibacillus halodurans</name>
    <dbReference type="NCBI Taxonomy" id="237679"/>
    <lineage>
        <taxon>Bacteria</taxon>
        <taxon>Bacillati</taxon>
        <taxon>Bacillota</taxon>
        <taxon>Bacilli</taxon>
        <taxon>Bacillales</taxon>
        <taxon>Bacillaceae</taxon>
        <taxon>Lentibacillus</taxon>
    </lineage>
</organism>
<feature type="domain" description="Glycosyltransferase 2-like" evidence="1">
    <location>
        <begin position="202"/>
        <end position="311"/>
    </location>
</feature>
<accession>A0A1I0XXT0</accession>
<dbReference type="Pfam" id="PF00535">
    <property type="entry name" value="Glycos_transf_2"/>
    <property type="match status" value="1"/>
</dbReference>
<dbReference type="InterPro" id="IPR001173">
    <property type="entry name" value="Glyco_trans_2-like"/>
</dbReference>
<dbReference type="GO" id="GO:0016740">
    <property type="term" value="F:transferase activity"/>
    <property type="evidence" value="ECO:0007669"/>
    <property type="project" value="UniProtKB-KW"/>
</dbReference>
<gene>
    <name evidence="2" type="ORF">SAMN04488072_106117</name>
</gene>
<proteinExistence type="predicted"/>
<evidence type="ECO:0000259" key="1">
    <source>
        <dbReference type="Pfam" id="PF00535"/>
    </source>
</evidence>
<dbReference type="AlphaFoldDB" id="A0A1I0XXT0"/>
<sequence length="425" mass="48926">MNDITAILVHYADQAVLSKALMSLTPIRSRLNSVIVFQQGESAFKLVPEIDWSDRIRSVPIEDQDAGDILQDFIHTIDTTYVLWLTGTDYLSAANTSNSLQLTQNKSVLGTFKYNRNMAIQHPLLVRTSFLKEHPLMSSSELPFKEMLFPVWLSRVENSKKHFKEGLIKEARKSNARNTIEKQTIIQKYQLEKVKTHHPSLSIIMSAYNMAAYVQTAVVSSLLQNEQPEQLLIMDDGSIDSTHQRLLYYHDDRRVKVFRKKNGGKARALNELLPYVTTDFILELDADDWLDPDAVSVINKHLADLPNDVSVLYGNLRKWKQLKDDVLFKGIAKGNFIRGRKDLLSYRFPLGPRVYRTSSLKKADGFPVIDFADGRLYEDVSVLNRLISNGRFLYRDFTVYNVREHKESITKQNHVSWEKFLKSLE</sequence>